<feature type="region of interest" description="Disordered" evidence="1">
    <location>
        <begin position="38"/>
        <end position="77"/>
    </location>
</feature>
<protein>
    <submittedName>
        <fullName evidence="2 4">Uncharacterized protein</fullName>
    </submittedName>
</protein>
<dbReference type="WBParaSite" id="HNAJ_0001373401-mRNA-1">
    <property type="protein sequence ID" value="HNAJ_0001373401-mRNA-1"/>
    <property type="gene ID" value="HNAJ_0001373401"/>
</dbReference>
<dbReference type="EMBL" id="UZAE01015930">
    <property type="protein sequence ID" value="VDO16798.1"/>
    <property type="molecule type" value="Genomic_DNA"/>
</dbReference>
<evidence type="ECO:0000256" key="1">
    <source>
        <dbReference type="SAM" id="MobiDB-lite"/>
    </source>
</evidence>
<gene>
    <name evidence="2" type="ORF">HNAJ_LOCUS13708</name>
</gene>
<sequence length="110" mass="12490">MELLEKETRYNGYTSNKRSLTTTIRPCNLDFTDAFNPNPEYRYPFNSPQSRMSPDKPNGTCQTVTPTSPEATTTPTVGSRLKTCINKFFSYRRSRQPTSPTSSSLKSMSF</sequence>
<reference evidence="2 3" key="2">
    <citation type="submission" date="2018-11" db="EMBL/GenBank/DDBJ databases">
        <authorList>
            <consortium name="Pathogen Informatics"/>
        </authorList>
    </citation>
    <scope>NUCLEOTIDE SEQUENCE [LARGE SCALE GENOMIC DNA]</scope>
</reference>
<evidence type="ECO:0000313" key="4">
    <source>
        <dbReference type="WBParaSite" id="HNAJ_0001373401-mRNA-1"/>
    </source>
</evidence>
<evidence type="ECO:0000313" key="3">
    <source>
        <dbReference type="Proteomes" id="UP000278807"/>
    </source>
</evidence>
<keyword evidence="3" id="KW-1185">Reference proteome</keyword>
<evidence type="ECO:0000313" key="2">
    <source>
        <dbReference type="EMBL" id="VDO16798.1"/>
    </source>
</evidence>
<accession>A0A0R3U0T5</accession>
<feature type="compositionally biased region" description="Low complexity" evidence="1">
    <location>
        <begin position="63"/>
        <end position="76"/>
    </location>
</feature>
<dbReference type="OrthoDB" id="10414401at2759"/>
<reference evidence="4" key="1">
    <citation type="submission" date="2017-02" db="UniProtKB">
        <authorList>
            <consortium name="WormBaseParasite"/>
        </authorList>
    </citation>
    <scope>IDENTIFICATION</scope>
</reference>
<proteinExistence type="predicted"/>
<name>A0A0R3U0T5_RODNA</name>
<dbReference type="AlphaFoldDB" id="A0A0R3U0T5"/>
<organism evidence="4">
    <name type="scientific">Rodentolepis nana</name>
    <name type="common">Dwarf tapeworm</name>
    <name type="synonym">Hymenolepis nana</name>
    <dbReference type="NCBI Taxonomy" id="102285"/>
    <lineage>
        <taxon>Eukaryota</taxon>
        <taxon>Metazoa</taxon>
        <taxon>Spiralia</taxon>
        <taxon>Lophotrochozoa</taxon>
        <taxon>Platyhelminthes</taxon>
        <taxon>Cestoda</taxon>
        <taxon>Eucestoda</taxon>
        <taxon>Cyclophyllidea</taxon>
        <taxon>Hymenolepididae</taxon>
        <taxon>Rodentolepis</taxon>
    </lineage>
</organism>
<dbReference type="Proteomes" id="UP000278807">
    <property type="component" value="Unassembled WGS sequence"/>
</dbReference>